<dbReference type="HOGENOM" id="CLU_1485876_0_0_2"/>
<gene>
    <name evidence="1" type="ordered locus">Huta_0380</name>
</gene>
<reference evidence="1 2" key="1">
    <citation type="journal article" date="2009" name="Stand. Genomic Sci.">
        <title>Complete genome sequence of Halorhabdus utahensis type strain (AX-2).</title>
        <authorList>
            <person name="Anderson I."/>
            <person name="Tindall B.J."/>
            <person name="Pomrenke H."/>
            <person name="Goker M."/>
            <person name="Lapidus A."/>
            <person name="Nolan M."/>
            <person name="Copeland A."/>
            <person name="Glavina Del Rio T."/>
            <person name="Chen F."/>
            <person name="Tice H."/>
            <person name="Cheng J.F."/>
            <person name="Lucas S."/>
            <person name="Chertkov O."/>
            <person name="Bruce D."/>
            <person name="Brettin T."/>
            <person name="Detter J.C."/>
            <person name="Han C."/>
            <person name="Goodwin L."/>
            <person name="Land M."/>
            <person name="Hauser L."/>
            <person name="Chang Y.J."/>
            <person name="Jeffries C.D."/>
            <person name="Pitluck S."/>
            <person name="Pati A."/>
            <person name="Mavromatis K."/>
            <person name="Ivanova N."/>
            <person name="Ovchinnikova G."/>
            <person name="Chen A."/>
            <person name="Palaniappan K."/>
            <person name="Chain P."/>
            <person name="Rohde M."/>
            <person name="Bristow J."/>
            <person name="Eisen J.A."/>
            <person name="Markowitz V."/>
            <person name="Hugenholtz P."/>
            <person name="Kyrpides N.C."/>
            <person name="Klenk H.P."/>
        </authorList>
    </citation>
    <scope>NUCLEOTIDE SEQUENCE [LARGE SCALE GENOMIC DNA]</scope>
    <source>
        <strain evidence="2">DSM 12940 / JCM 11049 / AX-2</strain>
    </source>
</reference>
<organism evidence="1 2">
    <name type="scientific">Halorhabdus utahensis (strain DSM 12940 / JCM 11049 / AX-2)</name>
    <dbReference type="NCBI Taxonomy" id="519442"/>
    <lineage>
        <taxon>Archaea</taxon>
        <taxon>Methanobacteriati</taxon>
        <taxon>Methanobacteriota</taxon>
        <taxon>Stenosarchaea group</taxon>
        <taxon>Halobacteria</taxon>
        <taxon>Halobacteriales</taxon>
        <taxon>Haloarculaceae</taxon>
        <taxon>Halorhabdus</taxon>
    </lineage>
</organism>
<sequence>MSLGQRVGDDHQLARLLQIGVVLQEVVEARARKHLESSEAIDAELATLLEDAVTQANHHRARLETLIADLDADSVDYEDIEPLVEAQYQADQDFDDILYDQLCNVETAYKFFDDLLDALETSDTDFGVDHEELVSVLETLREAEARGVETVTDLMEAQE</sequence>
<dbReference type="Gene3D" id="1.20.1270.60">
    <property type="entry name" value="Arfaptin homology (AH) domain/BAR domain"/>
    <property type="match status" value="1"/>
</dbReference>
<keyword evidence="2" id="KW-1185">Reference proteome</keyword>
<proteinExistence type="predicted"/>
<protein>
    <recommendedName>
        <fullName evidence="3">Tumor suppressor TSBF1-like protein</fullName>
    </recommendedName>
</protein>
<dbReference type="GeneID" id="8382644"/>
<evidence type="ECO:0008006" key="3">
    <source>
        <dbReference type="Google" id="ProtNLM"/>
    </source>
</evidence>
<dbReference type="OrthoDB" id="304955at2157"/>
<name>C7NRD0_HALUD</name>
<dbReference type="EMBL" id="CP001687">
    <property type="protein sequence ID" value="ACV10567.1"/>
    <property type="molecule type" value="Genomic_DNA"/>
</dbReference>
<dbReference type="AlphaFoldDB" id="C7NRD0"/>
<accession>C7NRD0</accession>
<dbReference type="SUPFAM" id="SSF103657">
    <property type="entry name" value="BAR/IMD domain-like"/>
    <property type="match status" value="1"/>
</dbReference>
<dbReference type="KEGG" id="hut:Huta_0380"/>
<dbReference type="Proteomes" id="UP000002071">
    <property type="component" value="Chromosome"/>
</dbReference>
<dbReference type="eggNOG" id="arCOG06430">
    <property type="taxonomic scope" value="Archaea"/>
</dbReference>
<dbReference type="RefSeq" id="WP_012795444.1">
    <property type="nucleotide sequence ID" value="NC_013158.1"/>
</dbReference>
<dbReference type="InterPro" id="IPR027267">
    <property type="entry name" value="AH/BAR_dom_sf"/>
</dbReference>
<evidence type="ECO:0000313" key="1">
    <source>
        <dbReference type="EMBL" id="ACV10567.1"/>
    </source>
</evidence>
<evidence type="ECO:0000313" key="2">
    <source>
        <dbReference type="Proteomes" id="UP000002071"/>
    </source>
</evidence>